<evidence type="ECO:0000313" key="2">
    <source>
        <dbReference type="Proteomes" id="UP000663722"/>
    </source>
</evidence>
<gene>
    <name evidence="1" type="ORF">dnm_052260</name>
</gene>
<dbReference type="EMBL" id="CP061800">
    <property type="protein sequence ID" value="QTA89176.1"/>
    <property type="molecule type" value="Genomic_DNA"/>
</dbReference>
<evidence type="ECO:0000313" key="1">
    <source>
        <dbReference type="EMBL" id="QTA89176.1"/>
    </source>
</evidence>
<sequence length="226" mass="26636">MNQSKYDRLATFLNNLPNKMKTQLEELKKNGRELADKDDFLWFILLQSFSTMGNSRGRDALIGTESNYRRVTYDYVKNEVNESERPEHFDRVLRDAKVRMPGKKAEWLFSNLNRIESWGGVAEANKIAFSKKGRTEKIRFMKSFDGIGDKYGRNIWMDIYDKDFHESVAVDERIKKISKALDVSFTKYDDHEKFYLELAGKTNLQGWELDRLMYHFNTEILEAINS</sequence>
<proteinExistence type="predicted"/>
<dbReference type="KEGG" id="dmm:dnm_052260"/>
<reference evidence="1" key="1">
    <citation type="journal article" date="2021" name="Microb. Physiol.">
        <title>Proteogenomic Insights into the Physiology of Marine, Sulfate-Reducing, Filamentous Desulfonema limicola and Desulfonema magnum.</title>
        <authorList>
            <person name="Schnaars V."/>
            <person name="Wohlbrand L."/>
            <person name="Scheve S."/>
            <person name="Hinrichs C."/>
            <person name="Reinhardt R."/>
            <person name="Rabus R."/>
        </authorList>
    </citation>
    <scope>NUCLEOTIDE SEQUENCE</scope>
    <source>
        <strain evidence="1">4be13</strain>
    </source>
</reference>
<keyword evidence="2" id="KW-1185">Reference proteome</keyword>
<organism evidence="1 2">
    <name type="scientific">Desulfonema magnum</name>
    <dbReference type="NCBI Taxonomy" id="45655"/>
    <lineage>
        <taxon>Bacteria</taxon>
        <taxon>Pseudomonadati</taxon>
        <taxon>Thermodesulfobacteriota</taxon>
        <taxon>Desulfobacteria</taxon>
        <taxon>Desulfobacterales</taxon>
        <taxon>Desulfococcaceae</taxon>
        <taxon>Desulfonema</taxon>
    </lineage>
</organism>
<name>A0A975BPA0_9BACT</name>
<dbReference type="Proteomes" id="UP000663722">
    <property type="component" value="Chromosome"/>
</dbReference>
<dbReference type="AlphaFoldDB" id="A0A975BPA0"/>
<accession>A0A975BPA0</accession>
<protein>
    <submittedName>
        <fullName evidence="1">Uncharacterized protein</fullName>
    </submittedName>
</protein>